<evidence type="ECO:0000259" key="1">
    <source>
        <dbReference type="Pfam" id="PF22560"/>
    </source>
</evidence>
<dbReference type="InterPro" id="IPR054339">
    <property type="entry name" value="GMT_wHTH"/>
</dbReference>
<organism evidence="2 3">
    <name type="scientific">Leptospira ainlahdjerensis</name>
    <dbReference type="NCBI Taxonomy" id="2810033"/>
    <lineage>
        <taxon>Bacteria</taxon>
        <taxon>Pseudomonadati</taxon>
        <taxon>Spirochaetota</taxon>
        <taxon>Spirochaetia</taxon>
        <taxon>Leptospirales</taxon>
        <taxon>Leptospiraceae</taxon>
        <taxon>Leptospira</taxon>
    </lineage>
</organism>
<name>A0ABS2U696_9LEPT</name>
<sequence>MTIKDLHKNPFGDSTLTKLILYRNYLEVWLPTFIMQDQFRTIQIFDFFAGPGFDTSQRPGSPILTLETILRFKNELDQKPTHTILYLNEYKNSKFDSLKKNVSEFLKNHKELDPYLTVKFSSEDFENSYIKVRDQFENGFPSLLFLDQNGIKFVSESRFQEIIRFERTDFLFFISSAHLYRFSEHDSFLKHLNISQEDLENSPYRTFHRTVVDHFRKLIPANSKFKIFPFSLKKGPNIHGLIFGASHIAAFCKFLEIAWKVNPINGDANFDIDSDFEKQASNELFQELKLKTKIELFKDQLVNKIKSGSINNSLELFEFTIYSGHLPNHARDVINSLKADGTIRFSGNMPISYDAYKRKERKTWELI</sequence>
<comment type="caution">
    <text evidence="2">The sequence shown here is derived from an EMBL/GenBank/DDBJ whole genome shotgun (WGS) entry which is preliminary data.</text>
</comment>
<dbReference type="NCBIfam" id="TIGR04474">
    <property type="entry name" value="tcm_partner"/>
    <property type="match status" value="1"/>
</dbReference>
<reference evidence="2 3" key="1">
    <citation type="submission" date="2021-02" db="EMBL/GenBank/DDBJ databases">
        <title>Leptospira ainlahdjerensis sp. nov., Leptospira ainazelensis sp. nov., Leptospira abararensis sp. nov. and Leptospira chreensis sp. nov., four new species isolated from water sources in Algeria.</title>
        <authorList>
            <person name="Amara Korba A."/>
            <person name="Kainiu M."/>
            <person name="Vincent A.T."/>
            <person name="Mariet J.-F."/>
            <person name="Veyrier F.J."/>
            <person name="Goarant C."/>
            <person name="Picardeau M."/>
        </authorList>
    </citation>
    <scope>NUCLEOTIDE SEQUENCE [LARGE SCALE GENOMIC DNA]</scope>
    <source>
        <strain evidence="2 3">201903070</strain>
    </source>
</reference>
<dbReference type="InterPro" id="IPR031009">
    <property type="entry name" value="Tcm_partner"/>
</dbReference>
<dbReference type="RefSeq" id="WP_205278092.1">
    <property type="nucleotide sequence ID" value="NZ_JAFFPU010000006.1"/>
</dbReference>
<protein>
    <submittedName>
        <fullName evidence="2">Three-Cys-motif partner protein TcmP</fullName>
    </submittedName>
</protein>
<proteinExistence type="predicted"/>
<evidence type="ECO:0000313" key="2">
    <source>
        <dbReference type="EMBL" id="MBM9575896.1"/>
    </source>
</evidence>
<dbReference type="Pfam" id="PF22560">
    <property type="entry name" value="GMT-wHTH"/>
    <property type="match status" value="1"/>
</dbReference>
<gene>
    <name evidence="2" type="primary">tcmP</name>
    <name evidence="2" type="ORF">JWG45_01900</name>
</gene>
<dbReference type="EMBL" id="JAFFPU010000006">
    <property type="protein sequence ID" value="MBM9575896.1"/>
    <property type="molecule type" value="Genomic_DNA"/>
</dbReference>
<accession>A0ABS2U696</accession>
<feature type="domain" description="GMT-like wHTH" evidence="1">
    <location>
        <begin position="271"/>
        <end position="346"/>
    </location>
</feature>
<dbReference type="Proteomes" id="UP000724686">
    <property type="component" value="Unassembled WGS sequence"/>
</dbReference>
<keyword evidence="3" id="KW-1185">Reference proteome</keyword>
<evidence type="ECO:0000313" key="3">
    <source>
        <dbReference type="Proteomes" id="UP000724686"/>
    </source>
</evidence>